<accession>A0A9K3GQC2</accession>
<dbReference type="AlphaFoldDB" id="A0A9K3GQC2"/>
<dbReference type="EMBL" id="BDIP01006679">
    <property type="protein sequence ID" value="GIQ90795.1"/>
    <property type="molecule type" value="Genomic_DNA"/>
</dbReference>
<gene>
    <name evidence="1" type="ORF">KIPB_013728</name>
</gene>
<reference evidence="1 2" key="1">
    <citation type="journal article" date="2018" name="PLoS ONE">
        <title>The draft genome of Kipferlia bialata reveals reductive genome evolution in fornicate parasites.</title>
        <authorList>
            <person name="Tanifuji G."/>
            <person name="Takabayashi S."/>
            <person name="Kume K."/>
            <person name="Takagi M."/>
            <person name="Nakayama T."/>
            <person name="Kamikawa R."/>
            <person name="Inagaki Y."/>
            <person name="Hashimoto T."/>
        </authorList>
    </citation>
    <scope>NUCLEOTIDE SEQUENCE [LARGE SCALE GENOMIC DNA]</scope>
    <source>
        <strain evidence="1">NY0173</strain>
    </source>
</reference>
<evidence type="ECO:0000313" key="2">
    <source>
        <dbReference type="Proteomes" id="UP000265618"/>
    </source>
</evidence>
<protein>
    <submittedName>
        <fullName evidence="1">Uncharacterized protein</fullName>
    </submittedName>
</protein>
<organism evidence="1 2">
    <name type="scientific">Kipferlia bialata</name>
    <dbReference type="NCBI Taxonomy" id="797122"/>
    <lineage>
        <taxon>Eukaryota</taxon>
        <taxon>Metamonada</taxon>
        <taxon>Carpediemonas-like organisms</taxon>
        <taxon>Kipferlia</taxon>
    </lineage>
</organism>
<evidence type="ECO:0000313" key="1">
    <source>
        <dbReference type="EMBL" id="GIQ90795.1"/>
    </source>
</evidence>
<sequence length="89" mass="9435">MASDEEVPPPFELEHVIGLSCVTADAVQPFALDPADKNRAVWALGTSVAVNLLDDSHEQVLLTSHRHAVTTVAMASTGTIASGQVYECM</sequence>
<name>A0A9K3GQC2_9EUKA</name>
<proteinExistence type="predicted"/>
<keyword evidence="2" id="KW-1185">Reference proteome</keyword>
<comment type="caution">
    <text evidence="1">The sequence shown here is derived from an EMBL/GenBank/DDBJ whole genome shotgun (WGS) entry which is preliminary data.</text>
</comment>
<dbReference type="Proteomes" id="UP000265618">
    <property type="component" value="Unassembled WGS sequence"/>
</dbReference>